<dbReference type="Proteomes" id="UP001144280">
    <property type="component" value="Unassembled WGS sequence"/>
</dbReference>
<organism evidence="1 2">
    <name type="scientific">Phytohabitans aurantiacus</name>
    <dbReference type="NCBI Taxonomy" id="3016789"/>
    <lineage>
        <taxon>Bacteria</taxon>
        <taxon>Bacillati</taxon>
        <taxon>Actinomycetota</taxon>
        <taxon>Actinomycetes</taxon>
        <taxon>Micromonosporales</taxon>
        <taxon>Micromonosporaceae</taxon>
    </lineage>
</organism>
<proteinExistence type="predicted"/>
<dbReference type="EMBL" id="BSDI01000005">
    <property type="protein sequence ID" value="GLH96056.1"/>
    <property type="molecule type" value="Genomic_DNA"/>
</dbReference>
<evidence type="ECO:0000313" key="2">
    <source>
        <dbReference type="Proteomes" id="UP001144280"/>
    </source>
</evidence>
<gene>
    <name evidence="1" type="ORF">Pa4123_13290</name>
</gene>
<accession>A0ABQ5QMZ2</accession>
<comment type="caution">
    <text evidence="1">The sequence shown here is derived from an EMBL/GenBank/DDBJ whole genome shotgun (WGS) entry which is preliminary data.</text>
</comment>
<evidence type="ECO:0000313" key="1">
    <source>
        <dbReference type="EMBL" id="GLH96056.1"/>
    </source>
</evidence>
<protein>
    <submittedName>
        <fullName evidence="1">Uncharacterized protein</fullName>
    </submittedName>
</protein>
<sequence length="104" mass="11620">MERTQPVMMQVYCRVEVVVHDPEAVTDLAARELREADIDWSKEEDDMESAVAELKANLRQSLASFANPHNLLDGVPGVEVRAGFVWAEQGEGHPRFRPGFGDTP</sequence>
<name>A0ABQ5QMZ2_9ACTN</name>
<keyword evidence="2" id="KW-1185">Reference proteome</keyword>
<reference evidence="1" key="1">
    <citation type="submission" date="2022-12" db="EMBL/GenBank/DDBJ databases">
        <title>New Phytohabitans aurantiacus sp. RD004123 nov., an actinomycete isolated from soil.</title>
        <authorList>
            <person name="Triningsih D.W."/>
            <person name="Harunari E."/>
            <person name="Igarashi Y."/>
        </authorList>
    </citation>
    <scope>NUCLEOTIDE SEQUENCE</scope>
    <source>
        <strain evidence="1">RD004123</strain>
    </source>
</reference>
<dbReference type="RefSeq" id="WP_281893183.1">
    <property type="nucleotide sequence ID" value="NZ_BSDI01000005.1"/>
</dbReference>